<dbReference type="PANTHER" id="PTHR24421">
    <property type="entry name" value="NITRATE/NITRITE SENSOR PROTEIN NARX-RELATED"/>
    <property type="match status" value="1"/>
</dbReference>
<dbReference type="Proteomes" id="UP000291189">
    <property type="component" value="Unassembled WGS sequence"/>
</dbReference>
<keyword evidence="1" id="KW-0808">Transferase</keyword>
<organism evidence="6 7">
    <name type="scientific">Nocardioides iriomotensis</name>
    <dbReference type="NCBI Taxonomy" id="715784"/>
    <lineage>
        <taxon>Bacteria</taxon>
        <taxon>Bacillati</taxon>
        <taxon>Actinomycetota</taxon>
        <taxon>Actinomycetes</taxon>
        <taxon>Propionibacteriales</taxon>
        <taxon>Nocardioidaceae</taxon>
        <taxon>Nocardioides</taxon>
    </lineage>
</organism>
<dbReference type="InterPro" id="IPR011712">
    <property type="entry name" value="Sig_transdc_His_kin_sub3_dim/P"/>
</dbReference>
<keyword evidence="4" id="KW-0472">Membrane</keyword>
<name>A0A4Q5J2F2_9ACTN</name>
<gene>
    <name evidence="6" type="ORF">ETU37_13335</name>
</gene>
<dbReference type="Pfam" id="PF02518">
    <property type="entry name" value="HATPase_c"/>
    <property type="match status" value="1"/>
</dbReference>
<comment type="caution">
    <text evidence="6">The sequence shown here is derived from an EMBL/GenBank/DDBJ whole genome shotgun (WGS) entry which is preliminary data.</text>
</comment>
<evidence type="ECO:0000313" key="7">
    <source>
        <dbReference type="Proteomes" id="UP000291189"/>
    </source>
</evidence>
<dbReference type="Gene3D" id="1.20.5.1930">
    <property type="match status" value="1"/>
</dbReference>
<evidence type="ECO:0000259" key="5">
    <source>
        <dbReference type="PROSITE" id="PS50109"/>
    </source>
</evidence>
<dbReference type="InterPro" id="IPR050482">
    <property type="entry name" value="Sensor_HK_TwoCompSys"/>
</dbReference>
<dbReference type="Pfam" id="PF07730">
    <property type="entry name" value="HisKA_3"/>
    <property type="match status" value="1"/>
</dbReference>
<evidence type="ECO:0000256" key="3">
    <source>
        <dbReference type="ARBA" id="ARBA00023012"/>
    </source>
</evidence>
<feature type="transmembrane region" description="Helical" evidence="4">
    <location>
        <begin position="187"/>
        <end position="207"/>
    </location>
</feature>
<dbReference type="SMART" id="SM00387">
    <property type="entry name" value="HATPase_c"/>
    <property type="match status" value="1"/>
</dbReference>
<dbReference type="PROSITE" id="PS50109">
    <property type="entry name" value="HIS_KIN"/>
    <property type="match status" value="1"/>
</dbReference>
<dbReference type="AlphaFoldDB" id="A0A4Q5J2F2"/>
<dbReference type="RefSeq" id="WP_129987820.1">
    <property type="nucleotide sequence ID" value="NZ_SDPU01000023.1"/>
</dbReference>
<keyword evidence="3" id="KW-0902">Two-component regulatory system</keyword>
<accession>A0A4Q5J2F2</accession>
<dbReference type="GO" id="GO:0046983">
    <property type="term" value="F:protein dimerization activity"/>
    <property type="evidence" value="ECO:0007669"/>
    <property type="project" value="InterPro"/>
</dbReference>
<protein>
    <submittedName>
        <fullName evidence="6">Sensor histidine kinase</fullName>
    </submittedName>
</protein>
<dbReference type="Gene3D" id="3.30.565.10">
    <property type="entry name" value="Histidine kinase-like ATPase, C-terminal domain"/>
    <property type="match status" value="1"/>
</dbReference>
<evidence type="ECO:0000313" key="6">
    <source>
        <dbReference type="EMBL" id="RYU11545.1"/>
    </source>
</evidence>
<reference evidence="6 7" key="1">
    <citation type="submission" date="2019-01" db="EMBL/GenBank/DDBJ databases">
        <title>Nocardioides guangzhouensis sp. nov., an actinobacterium isolated from soil.</title>
        <authorList>
            <person name="Fu Y."/>
            <person name="Cai Y."/>
            <person name="Lin Z."/>
            <person name="Chen P."/>
        </authorList>
    </citation>
    <scope>NUCLEOTIDE SEQUENCE [LARGE SCALE GENOMIC DNA]</scope>
    <source>
        <strain evidence="6 7">NBRC 105384</strain>
    </source>
</reference>
<dbReference type="GO" id="GO:0000155">
    <property type="term" value="F:phosphorelay sensor kinase activity"/>
    <property type="evidence" value="ECO:0007669"/>
    <property type="project" value="InterPro"/>
</dbReference>
<dbReference type="InterPro" id="IPR036890">
    <property type="entry name" value="HATPase_C_sf"/>
</dbReference>
<dbReference type="CDD" id="cd16917">
    <property type="entry name" value="HATPase_UhpB-NarQ-NarX-like"/>
    <property type="match status" value="1"/>
</dbReference>
<dbReference type="SUPFAM" id="SSF55874">
    <property type="entry name" value="ATPase domain of HSP90 chaperone/DNA topoisomerase II/histidine kinase"/>
    <property type="match status" value="1"/>
</dbReference>
<dbReference type="OrthoDB" id="144293at2"/>
<keyword evidence="4" id="KW-1133">Transmembrane helix</keyword>
<dbReference type="EMBL" id="SDPU01000023">
    <property type="protein sequence ID" value="RYU11545.1"/>
    <property type="molecule type" value="Genomic_DNA"/>
</dbReference>
<feature type="domain" description="Histidine kinase" evidence="5">
    <location>
        <begin position="337"/>
        <end position="425"/>
    </location>
</feature>
<evidence type="ECO:0000256" key="2">
    <source>
        <dbReference type="ARBA" id="ARBA00022777"/>
    </source>
</evidence>
<keyword evidence="4" id="KW-0812">Transmembrane</keyword>
<keyword evidence="2 6" id="KW-0418">Kinase</keyword>
<sequence>MRLLRSPLAQFLLAGAVVVVVVFVATGRLSGSAASEEAIDDAIATTRLLARSVAEPELPRGLVDGDAAAIDRFDRAVLRRLLVDDVQRIKIWDEGGTVVYSDATRLIGQKFELDEDEWAVLTGGGDDAEESDLTKPENRFEQGHGGLLEVYTRIESPEGKPLLFEVYYSAADIEARRAAVFAAFRPITLGGIAALVLAAVPLLWVLTRRLDRGARERERLLRAAVDASDAERRRIARDLHDSVVQDLAGTAFSLSAAAKAGGAPPEELARLGGSVRGSLRGLRSLLVEIHPPELTTSGLHAALEDLVAGGDARDVTGEVETGDLSGLDDRGAALVWRVAQEAVRNALRHADATHVRVRVDREGAATVLEVVDDGRGFDPAAVARADADGSHFGLRGLESLVRDAGGRVEVRSRPGAGTTVRMELA</sequence>
<dbReference type="InterPro" id="IPR005467">
    <property type="entry name" value="His_kinase_dom"/>
</dbReference>
<keyword evidence="7" id="KW-1185">Reference proteome</keyword>
<evidence type="ECO:0000256" key="4">
    <source>
        <dbReference type="SAM" id="Phobius"/>
    </source>
</evidence>
<proteinExistence type="predicted"/>
<dbReference type="InterPro" id="IPR003594">
    <property type="entry name" value="HATPase_dom"/>
</dbReference>
<dbReference type="GO" id="GO:0016020">
    <property type="term" value="C:membrane"/>
    <property type="evidence" value="ECO:0007669"/>
    <property type="project" value="InterPro"/>
</dbReference>
<evidence type="ECO:0000256" key="1">
    <source>
        <dbReference type="ARBA" id="ARBA00022679"/>
    </source>
</evidence>